<name>A0A414FUV3_9BACT</name>
<evidence type="ECO:0000259" key="2">
    <source>
        <dbReference type="Pfam" id="PF20469"/>
    </source>
</evidence>
<dbReference type="Gene3D" id="3.40.50.300">
    <property type="entry name" value="P-loop containing nucleotide triphosphate hydrolases"/>
    <property type="match status" value="1"/>
</dbReference>
<protein>
    <submittedName>
        <fullName evidence="3">ATP-dependent endonuclease</fullName>
    </submittedName>
</protein>
<evidence type="ECO:0000259" key="1">
    <source>
        <dbReference type="Pfam" id="PF13175"/>
    </source>
</evidence>
<gene>
    <name evidence="3" type="ORF">DW789_07535</name>
</gene>
<dbReference type="AlphaFoldDB" id="A0A414FUV3"/>
<dbReference type="InterPro" id="IPR041685">
    <property type="entry name" value="AAA_GajA/Old/RecF-like"/>
</dbReference>
<keyword evidence="3" id="KW-0255">Endonuclease</keyword>
<dbReference type="CDD" id="cd01026">
    <property type="entry name" value="TOPRIM_OLD"/>
    <property type="match status" value="1"/>
</dbReference>
<dbReference type="RefSeq" id="WP_005868683.1">
    <property type="nucleotide sequence ID" value="NZ_QSJG01000012.1"/>
</dbReference>
<dbReference type="InterPro" id="IPR034139">
    <property type="entry name" value="TOPRIM_OLD"/>
</dbReference>
<dbReference type="GO" id="GO:0004519">
    <property type="term" value="F:endonuclease activity"/>
    <property type="evidence" value="ECO:0007669"/>
    <property type="project" value="UniProtKB-KW"/>
</dbReference>
<dbReference type="PANTHER" id="PTHR43581">
    <property type="entry name" value="ATP/GTP PHOSPHATASE"/>
    <property type="match status" value="1"/>
</dbReference>
<reference evidence="3 4" key="1">
    <citation type="submission" date="2018-08" db="EMBL/GenBank/DDBJ databases">
        <title>A genome reference for cultivated species of the human gut microbiota.</title>
        <authorList>
            <person name="Zou Y."/>
            <person name="Xue W."/>
            <person name="Luo G."/>
        </authorList>
    </citation>
    <scope>NUCLEOTIDE SEQUENCE [LARGE SCALE GENOMIC DNA]</scope>
    <source>
        <strain evidence="3 4">AM31-10</strain>
    </source>
</reference>
<feature type="domain" description="OLD protein-like TOPRIM" evidence="2">
    <location>
        <begin position="372"/>
        <end position="436"/>
    </location>
</feature>
<keyword evidence="3" id="KW-0378">Hydrolase</keyword>
<keyword evidence="3" id="KW-0540">Nuclease</keyword>
<comment type="caution">
    <text evidence="3">The sequence shown here is derived from an EMBL/GenBank/DDBJ whole genome shotgun (WGS) entry which is preliminary data.</text>
</comment>
<dbReference type="SUPFAM" id="SSF52540">
    <property type="entry name" value="P-loop containing nucleoside triphosphate hydrolases"/>
    <property type="match status" value="1"/>
</dbReference>
<dbReference type="EMBL" id="QSJG01000012">
    <property type="protein sequence ID" value="RHD54669.1"/>
    <property type="molecule type" value="Genomic_DNA"/>
</dbReference>
<evidence type="ECO:0000313" key="3">
    <source>
        <dbReference type="EMBL" id="RHD54669.1"/>
    </source>
</evidence>
<sequence>MILADITLKGFRNYKDAHIKLEKNTLIIGANDVGKTNLIWAMRLLLDRSLSDYDIEPRSSDFYVLEETNSFVILLHFTDITEECVLSKLRGKISDANEMYMSYNASRDPNTGKISYTIKAGASVELLSDIEAHYYRKYLNIKYISCRRDLYAFISKERNFLFQNAKESRSTQEEEEDNTLLQEIKTKLQEANNLIPTLHYISKATNSINSELKEMSIYNNNQDVYFDTNSSNIDKFIDSTSVSSKTNDTPVNIGGDGRLNQIYLSLWATKHEIERPKLEEVSIVCIEEPEAHLHPHQQQKLATYLSNKICGQIFLTSHSPQITSEFSPNSIVRLYKTEQSDTKAASNGCSKIIEGSIINFGYRMSIIPAEAFYADQVWLVEGISEVIFYKALSKFCGVDLLKNNISILMANGIGFSTFIKILNAMNIPWKLRTDNDIFKIPKKKYYRMAGMQRAISILEDYRELDASEKKNN</sequence>
<evidence type="ECO:0000313" key="4">
    <source>
        <dbReference type="Proteomes" id="UP000284361"/>
    </source>
</evidence>
<dbReference type="InterPro" id="IPR027417">
    <property type="entry name" value="P-loop_NTPase"/>
</dbReference>
<accession>A0A414FUV3</accession>
<dbReference type="InterPro" id="IPR051396">
    <property type="entry name" value="Bact_Antivir_Def_Nuclease"/>
</dbReference>
<proteinExistence type="predicted"/>
<dbReference type="Proteomes" id="UP000284361">
    <property type="component" value="Unassembled WGS sequence"/>
</dbReference>
<feature type="domain" description="Endonuclease GajA/Old nuclease/RecF-like AAA" evidence="1">
    <location>
        <begin position="1"/>
        <end position="322"/>
    </location>
</feature>
<dbReference type="Pfam" id="PF20469">
    <property type="entry name" value="OLD-like_TOPRIM"/>
    <property type="match status" value="1"/>
</dbReference>
<dbReference type="PANTHER" id="PTHR43581:SF4">
    <property type="entry name" value="ATP_GTP PHOSPHATASE"/>
    <property type="match status" value="1"/>
</dbReference>
<dbReference type="Pfam" id="PF13175">
    <property type="entry name" value="AAA_15"/>
    <property type="match status" value="1"/>
</dbReference>
<organism evidence="3 4">
    <name type="scientific">Phocaeicola plebeius</name>
    <dbReference type="NCBI Taxonomy" id="310297"/>
    <lineage>
        <taxon>Bacteria</taxon>
        <taxon>Pseudomonadati</taxon>
        <taxon>Bacteroidota</taxon>
        <taxon>Bacteroidia</taxon>
        <taxon>Bacteroidales</taxon>
        <taxon>Bacteroidaceae</taxon>
        <taxon>Phocaeicola</taxon>
    </lineage>
</organism>